<dbReference type="PANTHER" id="PTHR24238">
    <property type="entry name" value="G-PROTEIN COUPLED RECEPTOR"/>
    <property type="match status" value="1"/>
</dbReference>
<dbReference type="SUPFAM" id="SSF81321">
    <property type="entry name" value="Family A G protein-coupled receptor-like"/>
    <property type="match status" value="1"/>
</dbReference>
<evidence type="ECO:0000256" key="3">
    <source>
        <dbReference type="ARBA" id="ARBA00022692"/>
    </source>
</evidence>
<dbReference type="PRINTS" id="PR00237">
    <property type="entry name" value="GPCRRHODOPSN"/>
</dbReference>
<feature type="domain" description="G-protein coupled receptors family 1 profile" evidence="10">
    <location>
        <begin position="48"/>
        <end position="259"/>
    </location>
</feature>
<evidence type="ECO:0000256" key="7">
    <source>
        <dbReference type="ARBA" id="ARBA00023170"/>
    </source>
</evidence>
<dbReference type="GO" id="GO:0005886">
    <property type="term" value="C:plasma membrane"/>
    <property type="evidence" value="ECO:0007669"/>
    <property type="project" value="TreeGrafter"/>
</dbReference>
<comment type="caution">
    <text evidence="11">The sequence shown here is derived from an EMBL/GenBank/DDBJ whole genome shotgun (WGS) entry which is preliminary data.</text>
</comment>
<keyword evidence="8" id="KW-0807">Transducer</keyword>
<proteinExistence type="inferred from homology"/>
<dbReference type="GO" id="GO:0008188">
    <property type="term" value="F:neuropeptide receptor activity"/>
    <property type="evidence" value="ECO:0007669"/>
    <property type="project" value="TreeGrafter"/>
</dbReference>
<feature type="transmembrane region" description="Helical" evidence="9">
    <location>
        <begin position="145"/>
        <end position="168"/>
    </location>
</feature>
<evidence type="ECO:0000256" key="5">
    <source>
        <dbReference type="ARBA" id="ARBA00023040"/>
    </source>
</evidence>
<dbReference type="PANTHER" id="PTHR24238:SF57">
    <property type="entry name" value="G-PROTEIN COUPLED RECEPTOR 83"/>
    <property type="match status" value="1"/>
</dbReference>
<comment type="subcellular location">
    <subcellularLocation>
        <location evidence="1">Membrane</location>
        <topology evidence="1">Multi-pass membrane protein</topology>
    </subcellularLocation>
</comment>
<evidence type="ECO:0000256" key="2">
    <source>
        <dbReference type="ARBA" id="ARBA00010663"/>
    </source>
</evidence>
<evidence type="ECO:0000256" key="8">
    <source>
        <dbReference type="ARBA" id="ARBA00023224"/>
    </source>
</evidence>
<dbReference type="InterPro" id="IPR000276">
    <property type="entry name" value="GPCR_Rhodpsn"/>
</dbReference>
<feature type="transmembrane region" description="Helical" evidence="9">
    <location>
        <begin position="245"/>
        <end position="264"/>
    </location>
</feature>
<evidence type="ECO:0000313" key="12">
    <source>
        <dbReference type="Proteomes" id="UP000198287"/>
    </source>
</evidence>
<dbReference type="CDD" id="cd00637">
    <property type="entry name" value="7tm_classA_rhodopsin-like"/>
    <property type="match status" value="1"/>
</dbReference>
<protein>
    <submittedName>
        <fullName evidence="11">Green-sensitive opsin</fullName>
    </submittedName>
</protein>
<feature type="transmembrane region" description="Helical" evidence="9">
    <location>
        <begin position="69"/>
        <end position="88"/>
    </location>
</feature>
<accession>A0A226F4Y1</accession>
<comment type="similarity">
    <text evidence="2">Belongs to the G-protein coupled receptor 1 family.</text>
</comment>
<evidence type="ECO:0000256" key="4">
    <source>
        <dbReference type="ARBA" id="ARBA00022989"/>
    </source>
</evidence>
<feature type="transmembrane region" description="Helical" evidence="9">
    <location>
        <begin position="28"/>
        <end position="57"/>
    </location>
</feature>
<dbReference type="PROSITE" id="PS50262">
    <property type="entry name" value="G_PROTEIN_RECEP_F1_2"/>
    <property type="match status" value="1"/>
</dbReference>
<feature type="transmembrane region" description="Helical" evidence="9">
    <location>
        <begin position="94"/>
        <end position="124"/>
    </location>
</feature>
<keyword evidence="4 9" id="KW-1133">Transmembrane helix</keyword>
<name>A0A226F4Y1_FOLCA</name>
<organism evidence="11 12">
    <name type="scientific">Folsomia candida</name>
    <name type="common">Springtail</name>
    <dbReference type="NCBI Taxonomy" id="158441"/>
    <lineage>
        <taxon>Eukaryota</taxon>
        <taxon>Metazoa</taxon>
        <taxon>Ecdysozoa</taxon>
        <taxon>Arthropoda</taxon>
        <taxon>Hexapoda</taxon>
        <taxon>Collembola</taxon>
        <taxon>Entomobryomorpha</taxon>
        <taxon>Isotomoidea</taxon>
        <taxon>Isotomidae</taxon>
        <taxon>Proisotominae</taxon>
        <taxon>Folsomia</taxon>
    </lineage>
</organism>
<evidence type="ECO:0000259" key="10">
    <source>
        <dbReference type="PROSITE" id="PS50262"/>
    </source>
</evidence>
<dbReference type="Proteomes" id="UP000198287">
    <property type="component" value="Unassembled WGS sequence"/>
</dbReference>
<evidence type="ECO:0000256" key="9">
    <source>
        <dbReference type="SAM" id="Phobius"/>
    </source>
</evidence>
<gene>
    <name evidence="11" type="ORF">Fcan01_01274</name>
</gene>
<sequence>MSIPIVNLSDHFPFSCWNSRNSTTTTDWVIHVTTGIVGFVLATLGICLNTSLLLVICKTKGRTREINNLIANLALASILPTSLAAAYISGLDKIFQNLSICLLFSYLRNLGVGLISLSVLSINYERVRKLHPASGGDVSFKVNRLIGAIWILSFLSAIPSLFVTNFVHHTHPDGTIHSLCTKMPNTDYFGSVATLETLRAGIFHVAIPAYMIYDLCRVRETYAAHPNVCVSCEARRDRQCRFIRVNSITFFLLWIPFGIGISIYKSTTLESRHQRFLSHPELDCESLEKSTSFYILAALFYCYVLLLPITIFRNLSETLSSNCYNSGENVNNKGMDEDNVKDDNVCTENGCVSLREEKISSSKDDTSFELESLSSILQDPTKDLAETLV</sequence>
<reference evidence="11 12" key="1">
    <citation type="submission" date="2015-12" db="EMBL/GenBank/DDBJ databases">
        <title>The genome of Folsomia candida.</title>
        <authorList>
            <person name="Faddeeva A."/>
            <person name="Derks M.F."/>
            <person name="Anvar Y."/>
            <person name="Smit S."/>
            <person name="Van Straalen N."/>
            <person name="Roelofs D."/>
        </authorList>
    </citation>
    <scope>NUCLEOTIDE SEQUENCE [LARGE SCALE GENOMIC DNA]</scope>
    <source>
        <strain evidence="11 12">VU population</strain>
        <tissue evidence="11">Whole body</tissue>
    </source>
</reference>
<keyword evidence="7" id="KW-0675">Receptor</keyword>
<keyword evidence="3 9" id="KW-0812">Transmembrane</keyword>
<evidence type="ECO:0000313" key="11">
    <source>
        <dbReference type="EMBL" id="OXA64843.1"/>
    </source>
</evidence>
<evidence type="ECO:0000256" key="6">
    <source>
        <dbReference type="ARBA" id="ARBA00023136"/>
    </source>
</evidence>
<keyword evidence="5" id="KW-0297">G-protein coupled receptor</keyword>
<keyword evidence="12" id="KW-1185">Reference proteome</keyword>
<dbReference type="AlphaFoldDB" id="A0A226F4Y1"/>
<dbReference type="InterPro" id="IPR017452">
    <property type="entry name" value="GPCR_Rhodpsn_7TM"/>
</dbReference>
<feature type="transmembrane region" description="Helical" evidence="9">
    <location>
        <begin position="293"/>
        <end position="312"/>
    </location>
</feature>
<keyword evidence="6 9" id="KW-0472">Membrane</keyword>
<dbReference type="Pfam" id="PF00001">
    <property type="entry name" value="7tm_1"/>
    <property type="match status" value="1"/>
</dbReference>
<feature type="transmembrane region" description="Helical" evidence="9">
    <location>
        <begin position="188"/>
        <end position="213"/>
    </location>
</feature>
<dbReference type="EMBL" id="LNIX01000001">
    <property type="protein sequence ID" value="OXA64843.1"/>
    <property type="molecule type" value="Genomic_DNA"/>
</dbReference>
<evidence type="ECO:0000256" key="1">
    <source>
        <dbReference type="ARBA" id="ARBA00004141"/>
    </source>
</evidence>
<dbReference type="Gene3D" id="1.20.1070.10">
    <property type="entry name" value="Rhodopsin 7-helix transmembrane proteins"/>
    <property type="match status" value="1"/>
</dbReference>